<evidence type="ECO:0000256" key="2">
    <source>
        <dbReference type="ARBA" id="ARBA00022763"/>
    </source>
</evidence>
<dbReference type="InterPro" id="IPR043128">
    <property type="entry name" value="Rev_trsase/Diguanyl_cyclase"/>
</dbReference>
<feature type="region of interest" description="Disordered" evidence="4">
    <location>
        <begin position="159"/>
        <end position="182"/>
    </location>
</feature>
<comment type="function">
    <text evidence="3">Poorly processive, error-prone DNA polymerase involved in untargeted mutagenesis. Copies undamaged DNA at stalled replication forks, which arise in vivo from mismatched or misaligned primer ends. These misaligned primers can be extended by PolIV. Exhibits no 3'-5' exonuclease (proofreading) activity. May be involved in translesional synthesis, in conjunction with the beta clamp from PolIII.</text>
</comment>
<reference evidence="6 7" key="1">
    <citation type="submission" date="2020-07" db="EMBL/GenBank/DDBJ databases">
        <title>Sequencing the genomes of 1000 actinobacteria strains.</title>
        <authorList>
            <person name="Klenk H.-P."/>
        </authorList>
    </citation>
    <scope>NUCLEOTIDE SEQUENCE [LARGE SCALE GENOMIC DNA]</scope>
    <source>
        <strain evidence="6 7">DSM 23871</strain>
    </source>
</reference>
<comment type="similarity">
    <text evidence="1">Belongs to the DNA polymerase type-Y family.</text>
</comment>
<evidence type="ECO:0000259" key="5">
    <source>
        <dbReference type="PROSITE" id="PS50173"/>
    </source>
</evidence>
<dbReference type="Gene3D" id="3.30.70.270">
    <property type="match status" value="1"/>
</dbReference>
<dbReference type="GO" id="GO:0006281">
    <property type="term" value="P:DNA repair"/>
    <property type="evidence" value="ECO:0007669"/>
    <property type="project" value="InterPro"/>
</dbReference>
<evidence type="ECO:0000313" key="6">
    <source>
        <dbReference type="EMBL" id="NYD73572.1"/>
    </source>
</evidence>
<sequence>MASGAREAVVTRAIVLWCPDWPVIAAQQALELAVDQPLALVEKGVVFACSPAARADGVKRGLRMREAQARCPQLEVLPYDPVLDARAFEPVLAAIEEITPGVQPVRPGTCVLRARGPARYYGGEEQAAAELLRCLEGLGLPDARVGIADGPFAAEQAARSTGAARPLGGAPSAGTPTTGAADAAHDPAPHFWAHSRVRIIPSGDSPAFLAPLPVALLGFAELTPLLRRLGLHTLGDIAALSRVDMRERFGERGELAHTLASGLDGTAVVPRTPPKQLDRSIDFEPPLDRVDQVTFAVRGTAEQFIGGLTKAGLVCTSLRVEVTDESGRVSERIWLHPRLFSPPDVVDRVRWQLQGSGAIDSGLASPISRVVLEPEAVDDIGHHEDGLWGGGADERIHHGLTRVQSMLGHEAVVTATIGGGRAPGERQVLVPWGDRPVGVARADQPWPGSLPAPAPSTVFEVPRPVAVLTEQGASVEVTDRGDVTAPIARFSPTGQARDARPVDSWAGPWPVRERWWDATLSRAMHRFQLVDADGTAWLLALAGSGWFAEARYD</sequence>
<evidence type="ECO:0000256" key="3">
    <source>
        <dbReference type="ARBA" id="ARBA00025589"/>
    </source>
</evidence>
<comment type="caution">
    <text evidence="6">The sequence shown here is derived from an EMBL/GenBank/DDBJ whole genome shotgun (WGS) entry which is preliminary data.</text>
</comment>
<dbReference type="EMBL" id="JACCBJ010000001">
    <property type="protein sequence ID" value="NYD73572.1"/>
    <property type="molecule type" value="Genomic_DNA"/>
</dbReference>
<dbReference type="InterPro" id="IPR043502">
    <property type="entry name" value="DNA/RNA_pol_sf"/>
</dbReference>
<feature type="compositionally biased region" description="Low complexity" evidence="4">
    <location>
        <begin position="168"/>
        <end position="182"/>
    </location>
</feature>
<evidence type="ECO:0000256" key="4">
    <source>
        <dbReference type="SAM" id="MobiDB-lite"/>
    </source>
</evidence>
<proteinExistence type="inferred from homology"/>
<dbReference type="Pfam" id="PF00817">
    <property type="entry name" value="IMS"/>
    <property type="match status" value="1"/>
</dbReference>
<keyword evidence="2" id="KW-0227">DNA damage</keyword>
<accession>A0A852SY26</accession>
<gene>
    <name evidence="6" type="ORF">BJ963_001091</name>
</gene>
<organism evidence="6 7">
    <name type="scientific">Leifsonia soli</name>
    <dbReference type="NCBI Taxonomy" id="582665"/>
    <lineage>
        <taxon>Bacteria</taxon>
        <taxon>Bacillati</taxon>
        <taxon>Actinomycetota</taxon>
        <taxon>Actinomycetes</taxon>
        <taxon>Micrococcales</taxon>
        <taxon>Microbacteriaceae</taxon>
        <taxon>Leifsonia</taxon>
    </lineage>
</organism>
<protein>
    <submittedName>
        <fullName evidence="6">Protein ImuB</fullName>
    </submittedName>
</protein>
<feature type="domain" description="UmuC" evidence="5">
    <location>
        <begin position="35"/>
        <end position="105"/>
    </location>
</feature>
<dbReference type="PANTHER" id="PTHR35369">
    <property type="entry name" value="BLR3025 PROTEIN-RELATED"/>
    <property type="match status" value="1"/>
</dbReference>
<dbReference type="AlphaFoldDB" id="A0A852SY26"/>
<dbReference type="InterPro" id="IPR050356">
    <property type="entry name" value="SulA_CellDiv_inhibitor"/>
</dbReference>
<dbReference type="InterPro" id="IPR001126">
    <property type="entry name" value="UmuC"/>
</dbReference>
<dbReference type="CDD" id="cd03468">
    <property type="entry name" value="PolY_like"/>
    <property type="match status" value="1"/>
</dbReference>
<dbReference type="Proteomes" id="UP000589620">
    <property type="component" value="Unassembled WGS sequence"/>
</dbReference>
<dbReference type="Gene3D" id="3.40.1170.60">
    <property type="match status" value="1"/>
</dbReference>
<name>A0A852SY26_9MICO</name>
<dbReference type="SUPFAM" id="SSF56672">
    <property type="entry name" value="DNA/RNA polymerases"/>
    <property type="match status" value="1"/>
</dbReference>
<evidence type="ECO:0000313" key="7">
    <source>
        <dbReference type="Proteomes" id="UP000589620"/>
    </source>
</evidence>
<keyword evidence="7" id="KW-1185">Reference proteome</keyword>
<evidence type="ECO:0000256" key="1">
    <source>
        <dbReference type="ARBA" id="ARBA00010945"/>
    </source>
</evidence>
<dbReference type="PANTHER" id="PTHR35369:SF2">
    <property type="entry name" value="BLR3025 PROTEIN"/>
    <property type="match status" value="1"/>
</dbReference>
<dbReference type="PROSITE" id="PS50173">
    <property type="entry name" value="UMUC"/>
    <property type="match status" value="1"/>
</dbReference>
<dbReference type="RefSeq" id="WP_179455186.1">
    <property type="nucleotide sequence ID" value="NZ_BAAAPX010000001.1"/>
</dbReference>